<reference evidence="2 3" key="1">
    <citation type="submission" date="2024-05" db="EMBL/GenBank/DDBJ databases">
        <authorList>
            <person name="Liu Q."/>
            <person name="Xin Y.-H."/>
        </authorList>
    </citation>
    <scope>NUCLEOTIDE SEQUENCE [LARGE SCALE GENOMIC DNA]</scope>
    <source>
        <strain evidence="2 3">CGMCC 1.15349</strain>
    </source>
</reference>
<evidence type="ECO:0000313" key="3">
    <source>
        <dbReference type="Proteomes" id="UP001404104"/>
    </source>
</evidence>
<feature type="region of interest" description="Disordered" evidence="1">
    <location>
        <begin position="20"/>
        <end position="45"/>
    </location>
</feature>
<evidence type="ECO:0000313" key="2">
    <source>
        <dbReference type="EMBL" id="MEN2786538.1"/>
    </source>
</evidence>
<sequence length="281" mass="32308">MEVGDLRPREDGAEAELLQARQRRRGEWPDTRLPARRRSGRRRHAGRRALRPLDVDSFFFLPADVKGRFDQRSGNVQSQLLQEVKGVLEATYPQTRVRGDGQVVVVAFNTVTLEIVPVFQAYGGSFIMPDTNTGGRWKNVDPWSQLAQVDRTDRAMNGNIRALCQTMKHWRNEKNVPLKSFAIELLVTEFLPARGWGDQSTFWYDYYVRDFLQYLCGRADTYVAIPGTGEVYWLGSDWLQKAQAARDIAVAACHWEYHDYDVTAGQEWQKIFGTRTPIHAR</sequence>
<dbReference type="SUPFAM" id="SSF81301">
    <property type="entry name" value="Nucleotidyltransferase"/>
    <property type="match status" value="1"/>
</dbReference>
<dbReference type="Pfam" id="PF18144">
    <property type="entry name" value="SMODS"/>
    <property type="match status" value="1"/>
</dbReference>
<protein>
    <submittedName>
        <fullName evidence="2">Uncharacterized protein</fullName>
    </submittedName>
</protein>
<name>A0ABU9XRR7_9SPHN</name>
<dbReference type="InterPro" id="IPR043519">
    <property type="entry name" value="NT_sf"/>
</dbReference>
<proteinExistence type="predicted"/>
<dbReference type="EMBL" id="JBDIMF010000003">
    <property type="protein sequence ID" value="MEN2786538.1"/>
    <property type="molecule type" value="Genomic_DNA"/>
</dbReference>
<accession>A0ABU9XRR7</accession>
<feature type="compositionally biased region" description="Basic residues" evidence="1">
    <location>
        <begin position="34"/>
        <end position="45"/>
    </location>
</feature>
<dbReference type="Proteomes" id="UP001404104">
    <property type="component" value="Unassembled WGS sequence"/>
</dbReference>
<gene>
    <name evidence="2" type="ORF">ABC969_08915</name>
</gene>
<dbReference type="RefSeq" id="WP_345864344.1">
    <property type="nucleotide sequence ID" value="NZ_JBDIMF010000003.1"/>
</dbReference>
<evidence type="ECO:0000256" key="1">
    <source>
        <dbReference type="SAM" id="MobiDB-lite"/>
    </source>
</evidence>
<keyword evidence="3" id="KW-1185">Reference proteome</keyword>
<comment type="caution">
    <text evidence="2">The sequence shown here is derived from an EMBL/GenBank/DDBJ whole genome shotgun (WGS) entry which is preliminary data.</text>
</comment>
<organism evidence="2 3">
    <name type="scientific">Sphingomonas qilianensis</name>
    <dbReference type="NCBI Taxonomy" id="1736690"/>
    <lineage>
        <taxon>Bacteria</taxon>
        <taxon>Pseudomonadati</taxon>
        <taxon>Pseudomonadota</taxon>
        <taxon>Alphaproteobacteria</taxon>
        <taxon>Sphingomonadales</taxon>
        <taxon>Sphingomonadaceae</taxon>
        <taxon>Sphingomonas</taxon>
    </lineage>
</organism>